<dbReference type="Proteomes" id="UP000054270">
    <property type="component" value="Unassembled WGS sequence"/>
</dbReference>
<protein>
    <submittedName>
        <fullName evidence="2">Uncharacterized protein</fullName>
    </submittedName>
</protein>
<dbReference type="OrthoDB" id="3210666at2759"/>
<feature type="region of interest" description="Disordered" evidence="1">
    <location>
        <begin position="1"/>
        <end position="43"/>
    </location>
</feature>
<reference evidence="3" key="1">
    <citation type="submission" date="2014-04" db="EMBL/GenBank/DDBJ databases">
        <title>Evolutionary Origins and Diversification of the Mycorrhizal Mutualists.</title>
        <authorList>
            <consortium name="DOE Joint Genome Institute"/>
            <consortium name="Mycorrhizal Genomics Consortium"/>
            <person name="Kohler A."/>
            <person name="Kuo A."/>
            <person name="Nagy L.G."/>
            <person name="Floudas D."/>
            <person name="Copeland A."/>
            <person name="Barry K.W."/>
            <person name="Cichocki N."/>
            <person name="Veneault-Fourrey C."/>
            <person name="LaButti K."/>
            <person name="Lindquist E.A."/>
            <person name="Lipzen A."/>
            <person name="Lundell T."/>
            <person name="Morin E."/>
            <person name="Murat C."/>
            <person name="Riley R."/>
            <person name="Ohm R."/>
            <person name="Sun H."/>
            <person name="Tunlid A."/>
            <person name="Henrissat B."/>
            <person name="Grigoriev I.V."/>
            <person name="Hibbett D.S."/>
            <person name="Martin F."/>
        </authorList>
    </citation>
    <scope>NUCLEOTIDE SEQUENCE [LARGE SCALE GENOMIC DNA]</scope>
    <source>
        <strain evidence="3">FD-334 SS-4</strain>
    </source>
</reference>
<evidence type="ECO:0000256" key="1">
    <source>
        <dbReference type="SAM" id="MobiDB-lite"/>
    </source>
</evidence>
<dbReference type="EMBL" id="KN817518">
    <property type="protein sequence ID" value="KJA29664.1"/>
    <property type="molecule type" value="Genomic_DNA"/>
</dbReference>
<sequence length="372" mass="41148">MSISIMQPIAERNERRGRQPSEDDDCPNYETAVSRSNSNGTGRSVQFASSLYEDPRATSPLNVSRRRGQPHARYERYVYTYRLAANSTPMQFLISVEPESGRARPGKYVFRLSFKANGVERALGEPTTKTLKVDPRSLDFVVFLFPGKASLPMGCLWSLRVWLRTNASDHRIFGEDEVWIAKDPDFSAIGDASFARLKTAVPGSQVYNAYVGRALVAFTIRYECIAQGVYSYSLEYEANGVGETLFSDCKLRLDGNPESLTFLIFTIPSQSVPVGASHKLRVWLRSLVPLASNDPAAYAGAFNDSYVYQRIWKTDAFKVGGRLDFESLGPKMVMAFSSGVPETVTVRGPPGGELHAPVGVLKEKTPSAGYGY</sequence>
<organism evidence="2 3">
    <name type="scientific">Hypholoma sublateritium (strain FD-334 SS-4)</name>
    <dbReference type="NCBI Taxonomy" id="945553"/>
    <lineage>
        <taxon>Eukaryota</taxon>
        <taxon>Fungi</taxon>
        <taxon>Dikarya</taxon>
        <taxon>Basidiomycota</taxon>
        <taxon>Agaricomycotina</taxon>
        <taxon>Agaricomycetes</taxon>
        <taxon>Agaricomycetidae</taxon>
        <taxon>Agaricales</taxon>
        <taxon>Agaricineae</taxon>
        <taxon>Strophariaceae</taxon>
        <taxon>Hypholoma</taxon>
    </lineage>
</organism>
<proteinExistence type="predicted"/>
<feature type="compositionally biased region" description="Polar residues" evidence="1">
    <location>
        <begin position="31"/>
        <end position="43"/>
    </location>
</feature>
<dbReference type="OMA" id="DSYIYQR"/>
<evidence type="ECO:0000313" key="3">
    <source>
        <dbReference type="Proteomes" id="UP000054270"/>
    </source>
</evidence>
<evidence type="ECO:0000313" key="2">
    <source>
        <dbReference type="EMBL" id="KJA29664.1"/>
    </source>
</evidence>
<gene>
    <name evidence="2" type="ORF">HYPSUDRAFT_31628</name>
</gene>
<feature type="compositionally biased region" description="Basic and acidic residues" evidence="1">
    <location>
        <begin position="11"/>
        <end position="21"/>
    </location>
</feature>
<accession>A0A0D2PFZ2</accession>
<name>A0A0D2PFZ2_HYPSF</name>
<dbReference type="STRING" id="945553.A0A0D2PFZ2"/>
<keyword evidence="3" id="KW-1185">Reference proteome</keyword>
<dbReference type="AlphaFoldDB" id="A0A0D2PFZ2"/>